<evidence type="ECO:0000313" key="1">
    <source>
        <dbReference type="EMBL" id="SDC76688.1"/>
    </source>
</evidence>
<reference evidence="2" key="1">
    <citation type="submission" date="2016-09" db="EMBL/GenBank/DDBJ databases">
        <authorList>
            <person name="Varghese N."/>
            <person name="Submissions S."/>
        </authorList>
    </citation>
    <scope>NUCLEOTIDE SEQUENCE [LARGE SCALE GENOMIC DNA]</scope>
    <source>
        <strain evidence="2">TNe-862</strain>
    </source>
</reference>
<dbReference type="Proteomes" id="UP000198908">
    <property type="component" value="Unassembled WGS sequence"/>
</dbReference>
<evidence type="ECO:0000313" key="2">
    <source>
        <dbReference type="Proteomes" id="UP000198908"/>
    </source>
</evidence>
<organism evidence="1 2">
    <name type="scientific">Paraburkholderia lycopersici</name>
    <dbReference type="NCBI Taxonomy" id="416944"/>
    <lineage>
        <taxon>Bacteria</taxon>
        <taxon>Pseudomonadati</taxon>
        <taxon>Pseudomonadota</taxon>
        <taxon>Betaproteobacteria</taxon>
        <taxon>Burkholderiales</taxon>
        <taxon>Burkholderiaceae</taxon>
        <taxon>Paraburkholderia</taxon>
    </lineage>
</organism>
<sequence length="162" mass="17444">MNLLTGVESADLFGGEAPAGLQHLIDAARGTPRAEAGAALWTAVLIAPQSLPLYYLLYKFHASRGELGQAHEVARKALAVAARQASIDLDWRSVQPGDADFMTTGPARFWLFTLKALAFISVRQGERAIALELVNKLRTIDTGDRIGFGVVEALLAQSQSQK</sequence>
<dbReference type="AlphaFoldDB" id="A0A1G6P9K7"/>
<dbReference type="EMBL" id="FMYQ01000010">
    <property type="protein sequence ID" value="SDC76688.1"/>
    <property type="molecule type" value="Genomic_DNA"/>
</dbReference>
<name>A0A1G6P9K7_9BURK</name>
<proteinExistence type="predicted"/>
<protein>
    <recommendedName>
        <fullName evidence="3">Tetratricopeptide repeat-containing protein</fullName>
    </recommendedName>
</protein>
<dbReference type="RefSeq" id="WP_091997306.1">
    <property type="nucleotide sequence ID" value="NZ_FMYQ01000010.1"/>
</dbReference>
<evidence type="ECO:0008006" key="3">
    <source>
        <dbReference type="Google" id="ProtNLM"/>
    </source>
</evidence>
<accession>A0A1G6P9K7</accession>
<dbReference type="OrthoDB" id="8563376at2"/>
<keyword evidence="2" id="KW-1185">Reference proteome</keyword>
<dbReference type="STRING" id="416944.SAMN05421548_11068"/>
<gene>
    <name evidence="1" type="ORF">SAMN05421548_11068</name>
</gene>